<proteinExistence type="predicted"/>
<keyword evidence="3" id="KW-1185">Reference proteome</keyword>
<reference evidence="2 3" key="1">
    <citation type="submission" date="2016-10" db="EMBL/GenBank/DDBJ databases">
        <authorList>
            <person name="de Groot N.N."/>
        </authorList>
    </citation>
    <scope>NUCLEOTIDE SEQUENCE [LARGE SCALE GENOMIC DNA]</scope>
    <source>
        <strain evidence="2 3">CGMCC 1.10434</strain>
    </source>
</reference>
<dbReference type="RefSeq" id="WP_091495774.1">
    <property type="nucleotide sequence ID" value="NZ_FODJ01000003.1"/>
</dbReference>
<dbReference type="STRING" id="872970.SAMN04488134_10334"/>
<evidence type="ECO:0000313" key="3">
    <source>
        <dbReference type="Proteomes" id="UP000199300"/>
    </source>
</evidence>
<evidence type="ECO:0000259" key="1">
    <source>
        <dbReference type="Pfam" id="PF09848"/>
    </source>
</evidence>
<gene>
    <name evidence="2" type="ORF">SAMN04488134_10334</name>
</gene>
<dbReference type="InterPro" id="IPR027417">
    <property type="entry name" value="P-loop_NTPase"/>
</dbReference>
<name>A0A1H8L0A4_9BACI</name>
<dbReference type="SUPFAM" id="SSF52540">
    <property type="entry name" value="P-loop containing nucleoside triphosphate hydrolases"/>
    <property type="match status" value="2"/>
</dbReference>
<organism evidence="2 3">
    <name type="scientific">Amphibacillus marinus</name>
    <dbReference type="NCBI Taxonomy" id="872970"/>
    <lineage>
        <taxon>Bacteria</taxon>
        <taxon>Bacillati</taxon>
        <taxon>Bacillota</taxon>
        <taxon>Bacilli</taxon>
        <taxon>Bacillales</taxon>
        <taxon>Bacillaceae</taxon>
        <taxon>Amphibacillus</taxon>
    </lineage>
</organism>
<dbReference type="Proteomes" id="UP000199300">
    <property type="component" value="Unassembled WGS sequence"/>
</dbReference>
<feature type="domain" description="Schlafen group 3-like DNA/RNA helicase" evidence="1">
    <location>
        <begin position="265"/>
        <end position="611"/>
    </location>
</feature>
<evidence type="ECO:0000313" key="2">
    <source>
        <dbReference type="EMBL" id="SEN98600.1"/>
    </source>
</evidence>
<protein>
    <recommendedName>
        <fullName evidence="1">Schlafen group 3-like DNA/RNA helicase domain-containing protein</fullName>
    </recommendedName>
</protein>
<dbReference type="Gene3D" id="3.40.50.300">
    <property type="entry name" value="P-loop containing nucleotide triphosphate hydrolases"/>
    <property type="match status" value="1"/>
</dbReference>
<dbReference type="EMBL" id="FODJ01000003">
    <property type="protein sequence ID" value="SEN98600.1"/>
    <property type="molecule type" value="Genomic_DNA"/>
</dbReference>
<dbReference type="Pfam" id="PF09848">
    <property type="entry name" value="SLFN-g3_helicase"/>
    <property type="match status" value="1"/>
</dbReference>
<dbReference type="InterPro" id="IPR018647">
    <property type="entry name" value="SLFN_3-like_DNA/RNA_helicase"/>
</dbReference>
<sequence length="649" mass="74331">MIVYEATKQEFLSDVFDDQLVNNITRNYNSRIGKINKSEVRSWDNSMQYMYRILSDDTIPNNAGVAIEFKIPYTSKRVDFLISGKAEYDKNSVVIIELKQWEKIEKVAGKEAIVKTAMNRGLVETTHPSYQAMSYAMLIQDYNENIQNDKINLYPCSYLHNYIDLGSEDPLTDEMYRFYVDQAPTFVKGSASKLRSFIKRYIKFGDNKENLYKIENGRIRPSKSLQDALANMLAGNEEFMMIDEQKVTYETAIQLINDGLRTDTKQIMIVEGGPGTGKSVLAINLLVALTKKNLVAQYVTKNAAPRNVYANKLKGTYRKTHIDNLFKGSGSYTNSEKDEFDILIVDEAHRLNEKSGMFQNLGENQTKEIINASKLAVFFIDERQKVTLKDAGSIDIIKKFAMEQGACLTTTKLESQFRCNGSDGYIAWLDDALQIRDTANKLHMGSSYDFRIFDDPSKLKVEIERLNNVKNKSRMVAGYCWNWVKEGRSDSSFHDIEIEEFDFAMSWNLNNTHTWAIDEASVKEIGCIHTCQGLEFDYVGVIIGDDLTYRNGAVVTDHTKRAKTDKSLFGLKKMLKENPEEAEKVADEIIRNTYRTLMTRGQKGCFIYCTDKALENYFRKRLAQTSVVYGENEFFKSESIVAEKNETYN</sequence>
<dbReference type="OrthoDB" id="3193269at2"/>
<dbReference type="AlphaFoldDB" id="A0A1H8L0A4"/>
<accession>A0A1H8L0A4</accession>